<dbReference type="STRING" id="489703.SAMN04488038_111112"/>
<evidence type="ECO:0000256" key="1">
    <source>
        <dbReference type="SAM" id="SignalP"/>
    </source>
</evidence>
<keyword evidence="3" id="KW-1185">Reference proteome</keyword>
<feature type="chain" id="PRO_5011783772" description="DUF1302 domain-containing protein" evidence="1">
    <location>
        <begin position="33"/>
        <end position="857"/>
    </location>
</feature>
<evidence type="ECO:0000313" key="3">
    <source>
        <dbReference type="Proteomes" id="UP000199233"/>
    </source>
</evidence>
<proteinExistence type="predicted"/>
<dbReference type="Pfam" id="PF06980">
    <property type="entry name" value="DUF1302"/>
    <property type="match status" value="1"/>
</dbReference>
<feature type="signal peptide" evidence="1">
    <location>
        <begin position="1"/>
        <end position="32"/>
    </location>
</feature>
<keyword evidence="1" id="KW-0732">Signal</keyword>
<dbReference type="EMBL" id="FOFS01000011">
    <property type="protein sequence ID" value="SEQ84781.1"/>
    <property type="molecule type" value="Genomic_DNA"/>
</dbReference>
<gene>
    <name evidence="2" type="ORF">SAMN04488038_111112</name>
</gene>
<name>A0A1H9JCQ7_9GAMM</name>
<evidence type="ECO:0008006" key="4">
    <source>
        <dbReference type="Google" id="ProtNLM"/>
    </source>
</evidence>
<accession>A0A1H9JCQ7</accession>
<organism evidence="2 3">
    <name type="scientific">Solimonas aquatica</name>
    <dbReference type="NCBI Taxonomy" id="489703"/>
    <lineage>
        <taxon>Bacteria</taxon>
        <taxon>Pseudomonadati</taxon>
        <taxon>Pseudomonadota</taxon>
        <taxon>Gammaproteobacteria</taxon>
        <taxon>Nevskiales</taxon>
        <taxon>Nevskiaceae</taxon>
        <taxon>Solimonas</taxon>
    </lineage>
</organism>
<protein>
    <recommendedName>
        <fullName evidence="4">DUF1302 domain-containing protein</fullName>
    </recommendedName>
</protein>
<reference evidence="2 3" key="1">
    <citation type="submission" date="2016-10" db="EMBL/GenBank/DDBJ databases">
        <authorList>
            <person name="de Groot N.N."/>
        </authorList>
    </citation>
    <scope>NUCLEOTIDE SEQUENCE [LARGE SCALE GENOMIC DNA]</scope>
    <source>
        <strain evidence="2 3">DSM 25927</strain>
    </source>
</reference>
<dbReference type="AlphaFoldDB" id="A0A1H9JCQ7"/>
<dbReference type="InterPro" id="IPR010727">
    <property type="entry name" value="DUF1302"/>
</dbReference>
<dbReference type="Proteomes" id="UP000199233">
    <property type="component" value="Unassembled WGS sequence"/>
</dbReference>
<sequence length="857" mass="93216">MLNRDRLRSSVVAAIKTSLTIGMLAAPGLSGAASFNFSLFDETVEVNTNTTLISGVSVRTEKQNTSAIGKNNLNPNVCGRTPEGQVWYQTCQGLFRDQSFMAQHLSDAPGQFSDNFDHGNLNYNKWDVTQSGLRVNQDIQLQYKGWTLFAKAIGYYDPVNYRFKEYHPNLITRDNYQQVGYLSTPGTEIIRLGQNLSGLAPLISALPLGNNVLTQLLSNPLAIPGLGVRSDSTPCPASRNPSGQPCGIVYGPGGVVRNERKDSETLREIGLGLQLLDVNLSGDIPLGGDRALRVRAGRQQVIWGEATLEFFDSINVMNPPNLNNFFRLGGNGLDDFYQPINAISMGTTLTDTTQVSGWYALEFQPLELPAEGGFYSPVNLGTKDGGPDYITIGFANTTPDADGVGRLLDNPLTLITNTTSRAQRLRDDHPNATTGNYGVKLSYQADWLNDGTNLSFYFSNYTSRTPMVSMWSTPESCSKHTTNTLSFLLTDCPDIPLLHGIVTPNDPAGATDTVVSLDGIKVRLEYPRNIQMYGFSFNTSFGDVSMQGEVAYRPRDPLQVDVVDLAFAALGPSFNSCDQPPGCTGSTTGLGTNANGGISVYGSSNFRTANGTGEFPDTFDLAVGQLPGSGRSFPNFIVPYRGGVIGQNPANSYIRGWEYFQTLSFDLGATYVEGNTDFTPRMLHADQVIWLFEAGGRVIADLPDQNRLALAVPGTYTSPTAGADGSGADGSRQACSTNLACNYGPDGLRFNPHQAPLNLYPTRFSGGVGSVILIRWDDILPDISIDPQIIIKYDAYGHSPGYLSNYVQGRLLWDTNIEVRYKSHMSMTLGYQMWAGGGDANLFRDRDAAKLFVKYAF</sequence>
<evidence type="ECO:0000313" key="2">
    <source>
        <dbReference type="EMBL" id="SEQ84781.1"/>
    </source>
</evidence>